<evidence type="ECO:0000313" key="2">
    <source>
        <dbReference type="Proteomes" id="UP000253303"/>
    </source>
</evidence>
<evidence type="ECO:0000313" key="1">
    <source>
        <dbReference type="EMBL" id="RBQ20503.1"/>
    </source>
</evidence>
<name>A0A366M3W5_9ACTN</name>
<keyword evidence="2" id="KW-1185">Reference proteome</keyword>
<dbReference type="EMBL" id="QMEY01000003">
    <property type="protein sequence ID" value="RBQ20503.1"/>
    <property type="molecule type" value="Genomic_DNA"/>
</dbReference>
<proteinExistence type="predicted"/>
<reference evidence="1 2" key="1">
    <citation type="submission" date="2018-06" db="EMBL/GenBank/DDBJ databases">
        <title>Sphaerisporangium craniellae sp. nov., isolated from a marine sponge in the South China Sea.</title>
        <authorList>
            <person name="Li L."/>
        </authorList>
    </citation>
    <scope>NUCLEOTIDE SEQUENCE [LARGE SCALE GENOMIC DNA]</scope>
    <source>
        <strain evidence="1 2">LHW63015</strain>
    </source>
</reference>
<protein>
    <submittedName>
        <fullName evidence="1">Uncharacterized protein</fullName>
    </submittedName>
</protein>
<dbReference type="OrthoDB" id="4178485at2"/>
<dbReference type="AlphaFoldDB" id="A0A366M3W5"/>
<organism evidence="1 2">
    <name type="scientific">Spongiactinospora rosea</name>
    <dbReference type="NCBI Taxonomy" id="2248750"/>
    <lineage>
        <taxon>Bacteria</taxon>
        <taxon>Bacillati</taxon>
        <taxon>Actinomycetota</taxon>
        <taxon>Actinomycetes</taxon>
        <taxon>Streptosporangiales</taxon>
        <taxon>Streptosporangiaceae</taxon>
        <taxon>Spongiactinospora</taxon>
    </lineage>
</organism>
<comment type="caution">
    <text evidence="1">The sequence shown here is derived from an EMBL/GenBank/DDBJ whole genome shotgun (WGS) entry which is preliminary data.</text>
</comment>
<accession>A0A366M3W5</accession>
<dbReference type="Proteomes" id="UP000253303">
    <property type="component" value="Unassembled WGS sequence"/>
</dbReference>
<gene>
    <name evidence="1" type="ORF">DP939_09390</name>
</gene>
<sequence>MALWAAFVEQCEQGYSGEAEDYFNDLTARADLEKAMTDARLQKFPELAQLRAVVATLDERFRALLLPDAFPRTQHWWARGVVRSAKRRLVEELRRDFHIEGMEVR</sequence>